<dbReference type="InterPro" id="IPR007244">
    <property type="entry name" value="Naa35_N"/>
</dbReference>
<keyword evidence="7" id="KW-1185">Reference proteome</keyword>
<dbReference type="EMBL" id="KN817581">
    <property type="protein sequence ID" value="KJA19072.1"/>
    <property type="molecule type" value="Genomic_DNA"/>
</dbReference>
<dbReference type="OrthoDB" id="269405at2759"/>
<feature type="domain" description="NAA35-like TPR repeats" evidence="5">
    <location>
        <begin position="358"/>
        <end position="523"/>
    </location>
</feature>
<dbReference type="InterPro" id="IPR057982">
    <property type="entry name" value="TPR_NAA35"/>
</dbReference>
<dbReference type="Proteomes" id="UP000054270">
    <property type="component" value="Unassembled WGS sequence"/>
</dbReference>
<dbReference type="STRING" id="945553.A0A0D2KWT8"/>
<evidence type="ECO:0000313" key="6">
    <source>
        <dbReference type="EMBL" id="KJA19072.1"/>
    </source>
</evidence>
<comment type="subcellular location">
    <subcellularLocation>
        <location evidence="1">Cytoplasm</location>
    </subcellularLocation>
</comment>
<dbReference type="AlphaFoldDB" id="A0A0D2KWT8"/>
<dbReference type="Pfam" id="PF25789">
    <property type="entry name" value="TPR_NAA35"/>
    <property type="match status" value="1"/>
</dbReference>
<evidence type="ECO:0000256" key="1">
    <source>
        <dbReference type="ARBA" id="ARBA00004496"/>
    </source>
</evidence>
<accession>A0A0D2KWT8</accession>
<comment type="similarity">
    <text evidence="2">Belongs to the MAK10 family.</text>
</comment>
<protein>
    <submittedName>
        <fullName evidence="6">Uncharacterized protein</fullName>
    </submittedName>
</protein>
<dbReference type="PANTHER" id="PTHR21373:SF0">
    <property type="entry name" value="N-ALPHA-ACETYLTRANSFERASE 35, NATC AUXILIARY SUBUNIT"/>
    <property type="match status" value="1"/>
</dbReference>
<evidence type="ECO:0000256" key="3">
    <source>
        <dbReference type="ARBA" id="ARBA00022490"/>
    </source>
</evidence>
<dbReference type="Pfam" id="PF04112">
    <property type="entry name" value="Mak10"/>
    <property type="match status" value="1"/>
</dbReference>
<reference evidence="7" key="1">
    <citation type="submission" date="2014-04" db="EMBL/GenBank/DDBJ databases">
        <title>Evolutionary Origins and Diversification of the Mycorrhizal Mutualists.</title>
        <authorList>
            <consortium name="DOE Joint Genome Institute"/>
            <consortium name="Mycorrhizal Genomics Consortium"/>
            <person name="Kohler A."/>
            <person name="Kuo A."/>
            <person name="Nagy L.G."/>
            <person name="Floudas D."/>
            <person name="Copeland A."/>
            <person name="Barry K.W."/>
            <person name="Cichocki N."/>
            <person name="Veneault-Fourrey C."/>
            <person name="LaButti K."/>
            <person name="Lindquist E.A."/>
            <person name="Lipzen A."/>
            <person name="Lundell T."/>
            <person name="Morin E."/>
            <person name="Murat C."/>
            <person name="Riley R."/>
            <person name="Ohm R."/>
            <person name="Sun H."/>
            <person name="Tunlid A."/>
            <person name="Henrissat B."/>
            <person name="Grigoriev I.V."/>
            <person name="Hibbett D.S."/>
            <person name="Martin F."/>
        </authorList>
    </citation>
    <scope>NUCLEOTIDE SEQUENCE [LARGE SCALE GENOMIC DNA]</scope>
    <source>
        <strain evidence="7">FD-334 SS-4</strain>
    </source>
</reference>
<dbReference type="OMA" id="WILDRSF"/>
<name>A0A0D2KWT8_HYPSF</name>
<evidence type="ECO:0000313" key="7">
    <source>
        <dbReference type="Proteomes" id="UP000054270"/>
    </source>
</evidence>
<dbReference type="InterPro" id="IPR057983">
    <property type="entry name" value="NAA35-like_N"/>
</dbReference>
<evidence type="ECO:0000259" key="4">
    <source>
        <dbReference type="Pfam" id="PF04112"/>
    </source>
</evidence>
<organism evidence="6 7">
    <name type="scientific">Hypholoma sublateritium (strain FD-334 SS-4)</name>
    <dbReference type="NCBI Taxonomy" id="945553"/>
    <lineage>
        <taxon>Eukaryota</taxon>
        <taxon>Fungi</taxon>
        <taxon>Dikarya</taxon>
        <taxon>Basidiomycota</taxon>
        <taxon>Agaricomycotina</taxon>
        <taxon>Agaricomycetes</taxon>
        <taxon>Agaricomycetidae</taxon>
        <taxon>Agaricales</taxon>
        <taxon>Agaricineae</taxon>
        <taxon>Strophariaceae</taxon>
        <taxon>Hypholoma</taxon>
    </lineage>
</organism>
<dbReference type="PANTHER" id="PTHR21373">
    <property type="entry name" value="GLUCOSE REPRESSIBLE PROTEIN MAK10"/>
    <property type="match status" value="1"/>
</dbReference>
<dbReference type="GO" id="GO:0031417">
    <property type="term" value="C:NatC complex"/>
    <property type="evidence" value="ECO:0007669"/>
    <property type="project" value="InterPro"/>
</dbReference>
<gene>
    <name evidence="6" type="ORF">HYPSUDRAFT_144144</name>
</gene>
<sequence length="707" mass="80874">MPGGGYDFEDVFDLFLEASQGVWPQTIFTARDGTDLGPFSASEMVSEGVMLMDGFTLQDAMSALEIGEPRLDSGLIVEEQIRPPFDAMTLLLPEELCWILDRALAYETEFHAGNFLAHTIHTLLYVHHLNDIDPEIMPHMITRRNDPTRPLELVTIVLRAAVQGLLKCCDMAWRELARGGAYDTEDWQSDKCDVLLLEGMPVLYALSQLDEAIEWISTTSKVPIRWKVALRARLLLRKSLLQVMSTDPTKNRFDFQHAVITGKDHLKLVESCPPIDCEDDSPAQLAFDPYIGRRLQTATPIRVVPPPSFEDTCRTVAYFFDGLQEVGLLETVEELNTWQLVGDLRQWLPEPPLRVPYIRSLTQTTFYDGFLVLNKYSFEWLANRFFYETIGINYDWIRATVVGRWTGEEEPPLKKLEHHLYKLITPHFRALWYNPPRRRRHFMKAVVTWHGLYDILLQIKDNTDLTDLPHNHPLHQLPSAALLWRLAIVRDIVLSGVQLELYAPGERSFAYWYAAQVIDAHLEILDNMLPVVRKGLPIHEEMTYQIQLLTALQSLCNASALITMPLMTFDWDETRSNFFRRYKWAFRAEYDLFEAPDVVTPEMHRFIRACGGLIRDVDNPTPTESIELARAILTGLVDTHDTGGWAGLWAKDRMQLVHNLISVCDNLHGLPSTSGEMSTFDAKTLKWDPAVHPWFPSVKATEATLSG</sequence>
<feature type="domain" description="NAA35-like N-terminal" evidence="4">
    <location>
        <begin position="49"/>
        <end position="202"/>
    </location>
</feature>
<evidence type="ECO:0000256" key="2">
    <source>
        <dbReference type="ARBA" id="ARBA00006289"/>
    </source>
</evidence>
<evidence type="ECO:0000259" key="5">
    <source>
        <dbReference type="Pfam" id="PF25789"/>
    </source>
</evidence>
<proteinExistence type="inferred from homology"/>
<keyword evidence="3" id="KW-0963">Cytoplasm</keyword>